<reference evidence="1" key="1">
    <citation type="journal article" date="2020" name="Cell">
        <title>Large-Scale Comparative Analyses of Tick Genomes Elucidate Their Genetic Diversity and Vector Capacities.</title>
        <authorList>
            <consortium name="Tick Genome and Microbiome Consortium (TIGMIC)"/>
            <person name="Jia N."/>
            <person name="Wang J."/>
            <person name="Shi W."/>
            <person name="Du L."/>
            <person name="Sun Y."/>
            <person name="Zhan W."/>
            <person name="Jiang J.F."/>
            <person name="Wang Q."/>
            <person name="Zhang B."/>
            <person name="Ji P."/>
            <person name="Bell-Sakyi L."/>
            <person name="Cui X.M."/>
            <person name="Yuan T.T."/>
            <person name="Jiang B.G."/>
            <person name="Yang W.F."/>
            <person name="Lam T.T."/>
            <person name="Chang Q.C."/>
            <person name="Ding S.J."/>
            <person name="Wang X.J."/>
            <person name="Zhu J.G."/>
            <person name="Ruan X.D."/>
            <person name="Zhao L."/>
            <person name="Wei J.T."/>
            <person name="Ye R.Z."/>
            <person name="Que T.C."/>
            <person name="Du C.H."/>
            <person name="Zhou Y.H."/>
            <person name="Cheng J.X."/>
            <person name="Dai P.F."/>
            <person name="Guo W.B."/>
            <person name="Han X.H."/>
            <person name="Huang E.J."/>
            <person name="Li L.F."/>
            <person name="Wei W."/>
            <person name="Gao Y.C."/>
            <person name="Liu J.Z."/>
            <person name="Shao H.Z."/>
            <person name="Wang X."/>
            <person name="Wang C.C."/>
            <person name="Yang T.C."/>
            <person name="Huo Q.B."/>
            <person name="Li W."/>
            <person name="Chen H.Y."/>
            <person name="Chen S.E."/>
            <person name="Zhou L.G."/>
            <person name="Ni X.B."/>
            <person name="Tian J.H."/>
            <person name="Sheng Y."/>
            <person name="Liu T."/>
            <person name="Pan Y.S."/>
            <person name="Xia L.Y."/>
            <person name="Li J."/>
            <person name="Zhao F."/>
            <person name="Cao W.C."/>
        </authorList>
    </citation>
    <scope>NUCLEOTIDE SEQUENCE</scope>
    <source>
        <strain evidence="1">Rsan-2018</strain>
    </source>
</reference>
<evidence type="ECO:0000313" key="1">
    <source>
        <dbReference type="EMBL" id="KAH7948502.1"/>
    </source>
</evidence>
<dbReference type="EMBL" id="JABSTV010001252">
    <property type="protein sequence ID" value="KAH7948502.1"/>
    <property type="molecule type" value="Genomic_DNA"/>
</dbReference>
<accession>A0A9D4PNN0</accession>
<organism evidence="1 2">
    <name type="scientific">Rhipicephalus sanguineus</name>
    <name type="common">Brown dog tick</name>
    <name type="synonym">Ixodes sanguineus</name>
    <dbReference type="NCBI Taxonomy" id="34632"/>
    <lineage>
        <taxon>Eukaryota</taxon>
        <taxon>Metazoa</taxon>
        <taxon>Ecdysozoa</taxon>
        <taxon>Arthropoda</taxon>
        <taxon>Chelicerata</taxon>
        <taxon>Arachnida</taxon>
        <taxon>Acari</taxon>
        <taxon>Parasitiformes</taxon>
        <taxon>Ixodida</taxon>
        <taxon>Ixodoidea</taxon>
        <taxon>Ixodidae</taxon>
        <taxon>Rhipicephalinae</taxon>
        <taxon>Rhipicephalus</taxon>
        <taxon>Rhipicephalus</taxon>
    </lineage>
</organism>
<protein>
    <submittedName>
        <fullName evidence="1">Uncharacterized protein</fullName>
    </submittedName>
</protein>
<dbReference type="AlphaFoldDB" id="A0A9D4PNN0"/>
<dbReference type="Proteomes" id="UP000821837">
    <property type="component" value="Chromosome 6"/>
</dbReference>
<gene>
    <name evidence="1" type="ORF">HPB52_023591</name>
</gene>
<dbReference type="VEuPathDB" id="VectorBase:RSAN_047952"/>
<name>A0A9D4PNN0_RHISA</name>
<comment type="caution">
    <text evidence="1">The sequence shown here is derived from an EMBL/GenBank/DDBJ whole genome shotgun (WGS) entry which is preliminary data.</text>
</comment>
<evidence type="ECO:0000313" key="2">
    <source>
        <dbReference type="Proteomes" id="UP000821837"/>
    </source>
</evidence>
<sequence length="130" mass="14911">MESEYERLLSVTHGGFATKFTAWTHISDRDYKIPNRPTSARKGTWLYKGEIRRNRKQHVYCSHSSAGMLQWASVGLAQRGKKFCELHLCKLMCGVLTNDIRNPNATLKDAEKAAMTWFRHAAERLAAQQK</sequence>
<reference evidence="1" key="2">
    <citation type="submission" date="2021-09" db="EMBL/GenBank/DDBJ databases">
        <authorList>
            <person name="Jia N."/>
            <person name="Wang J."/>
            <person name="Shi W."/>
            <person name="Du L."/>
            <person name="Sun Y."/>
            <person name="Zhan W."/>
            <person name="Jiang J."/>
            <person name="Wang Q."/>
            <person name="Zhang B."/>
            <person name="Ji P."/>
            <person name="Sakyi L.B."/>
            <person name="Cui X."/>
            <person name="Yuan T."/>
            <person name="Jiang B."/>
            <person name="Yang W."/>
            <person name="Lam T.T.-Y."/>
            <person name="Chang Q."/>
            <person name="Ding S."/>
            <person name="Wang X."/>
            <person name="Zhu J."/>
            <person name="Ruan X."/>
            <person name="Zhao L."/>
            <person name="Wei J."/>
            <person name="Que T."/>
            <person name="Du C."/>
            <person name="Cheng J."/>
            <person name="Dai P."/>
            <person name="Han X."/>
            <person name="Huang E."/>
            <person name="Gao Y."/>
            <person name="Liu J."/>
            <person name="Shao H."/>
            <person name="Ye R."/>
            <person name="Li L."/>
            <person name="Wei W."/>
            <person name="Wang X."/>
            <person name="Wang C."/>
            <person name="Huo Q."/>
            <person name="Li W."/>
            <person name="Guo W."/>
            <person name="Chen H."/>
            <person name="Chen S."/>
            <person name="Zhou L."/>
            <person name="Zhou L."/>
            <person name="Ni X."/>
            <person name="Tian J."/>
            <person name="Zhou Y."/>
            <person name="Sheng Y."/>
            <person name="Liu T."/>
            <person name="Pan Y."/>
            <person name="Xia L."/>
            <person name="Li J."/>
            <person name="Zhao F."/>
            <person name="Cao W."/>
        </authorList>
    </citation>
    <scope>NUCLEOTIDE SEQUENCE</scope>
    <source>
        <strain evidence="1">Rsan-2018</strain>
        <tissue evidence="1">Larvae</tissue>
    </source>
</reference>
<proteinExistence type="predicted"/>
<keyword evidence="2" id="KW-1185">Reference proteome</keyword>